<dbReference type="Gene3D" id="1.10.565.10">
    <property type="entry name" value="Retinoid X Receptor"/>
    <property type="match status" value="1"/>
</dbReference>
<dbReference type="EMBL" id="GL379888">
    <property type="protein sequence ID" value="EGT31712.1"/>
    <property type="molecule type" value="Genomic_DNA"/>
</dbReference>
<evidence type="ECO:0000256" key="8">
    <source>
        <dbReference type="ARBA" id="ARBA00023170"/>
    </source>
</evidence>
<sequence>MSSTPSTSTQPPPPTPPTNNDENSMEVELPTSTSNDTDSSSSPVEMTPSTANLYQPLSWLKSEECKVCGDRANGFHYGVMTCEGCKAFFRRNKAKPPTGLCAKDGKCEMTAKTRNCQPCRFKKCLEAGMTGNGAEKHVFRRQYPPSLPEKTRNTLIGNILIAHHRVCEYTVEKLQRIVPWDSPWKPEKNADGSPNRLRAWQMYSTELDRDLMSTGFFIQNLRDELPQLDRARLLKMHAFKMHVIRISRVLTRDGLQLPDGRIISLEFLKVLYGEELAEEMIKFTNHLFKNFHLDDDDLAMLLTLVYYSKISEEELLEFRIQDRGQMARLEQDYKHMFFEWYEDRGKADAVFIGLNVLLDKLRYLDRLHNSDVVSFLKQNIEHLNTESVFGDVYLNTEEIEEIVEEPDFSEEES</sequence>
<keyword evidence="9" id="KW-0539">Nucleus</keyword>
<evidence type="ECO:0000256" key="7">
    <source>
        <dbReference type="ARBA" id="ARBA00023163"/>
    </source>
</evidence>
<dbReference type="Gene3D" id="3.30.50.10">
    <property type="entry name" value="Erythroid Transcription Factor GATA-1, subunit A"/>
    <property type="match status" value="1"/>
</dbReference>
<evidence type="ECO:0000256" key="10">
    <source>
        <dbReference type="SAM" id="MobiDB-lite"/>
    </source>
</evidence>
<dbReference type="GO" id="GO:0003700">
    <property type="term" value="F:DNA-binding transcription factor activity"/>
    <property type="evidence" value="ECO:0007669"/>
    <property type="project" value="InterPro"/>
</dbReference>
<comment type="subcellular location">
    <subcellularLocation>
        <location evidence="1">Nucleus</location>
    </subcellularLocation>
</comment>
<dbReference type="CDD" id="cd06916">
    <property type="entry name" value="NR_DBD_like"/>
    <property type="match status" value="1"/>
</dbReference>
<organism evidence="13">
    <name type="scientific">Caenorhabditis brenneri</name>
    <name type="common">Nematode worm</name>
    <dbReference type="NCBI Taxonomy" id="135651"/>
    <lineage>
        <taxon>Eukaryota</taxon>
        <taxon>Metazoa</taxon>
        <taxon>Ecdysozoa</taxon>
        <taxon>Nematoda</taxon>
        <taxon>Chromadorea</taxon>
        <taxon>Rhabditida</taxon>
        <taxon>Rhabditina</taxon>
        <taxon>Rhabditomorpha</taxon>
        <taxon>Rhabditoidea</taxon>
        <taxon>Rhabditidae</taxon>
        <taxon>Peloderinae</taxon>
        <taxon>Caenorhabditis</taxon>
    </lineage>
</organism>
<evidence type="ECO:0000313" key="13">
    <source>
        <dbReference type="Proteomes" id="UP000008068"/>
    </source>
</evidence>
<dbReference type="OMA" id="QKSEICK"/>
<feature type="region of interest" description="Disordered" evidence="10">
    <location>
        <begin position="1"/>
        <end position="49"/>
    </location>
</feature>
<feature type="compositionally biased region" description="Low complexity" evidence="10">
    <location>
        <begin position="31"/>
        <end position="42"/>
    </location>
</feature>
<dbReference type="GO" id="GO:0005634">
    <property type="term" value="C:nucleus"/>
    <property type="evidence" value="ECO:0007669"/>
    <property type="project" value="UniProtKB-SubCell"/>
</dbReference>
<name>G0NI80_CAEBE</name>
<dbReference type="SUPFAM" id="SSF48508">
    <property type="entry name" value="Nuclear receptor ligand-binding domain"/>
    <property type="match status" value="1"/>
</dbReference>
<evidence type="ECO:0000256" key="1">
    <source>
        <dbReference type="ARBA" id="ARBA00004123"/>
    </source>
</evidence>
<evidence type="ECO:0000256" key="3">
    <source>
        <dbReference type="ARBA" id="ARBA00022771"/>
    </source>
</evidence>
<dbReference type="GO" id="GO:0043565">
    <property type="term" value="F:sequence-specific DNA binding"/>
    <property type="evidence" value="ECO:0007669"/>
    <property type="project" value="InterPro"/>
</dbReference>
<keyword evidence="8" id="KW-0675">Receptor</keyword>
<reference evidence="13" key="1">
    <citation type="submission" date="2011-07" db="EMBL/GenBank/DDBJ databases">
        <authorList>
            <consortium name="Caenorhabditis brenneri Sequencing and Analysis Consortium"/>
            <person name="Wilson R.K."/>
        </authorList>
    </citation>
    <scope>NUCLEOTIDE SEQUENCE [LARGE SCALE GENOMIC DNA]</scope>
    <source>
        <strain evidence="13">PB2801</strain>
    </source>
</reference>
<dbReference type="PANTHER" id="PTHR45805">
    <property type="entry name" value="NUCLEAR HORMONE RECEPTOR HR3-RELATED"/>
    <property type="match status" value="1"/>
</dbReference>
<keyword evidence="6" id="KW-0238">DNA-binding</keyword>
<keyword evidence="5" id="KW-0805">Transcription regulation</keyword>
<dbReference type="InterPro" id="IPR001628">
    <property type="entry name" value="Znf_hrmn_rcpt"/>
</dbReference>
<dbReference type="PROSITE" id="PS51030">
    <property type="entry name" value="NUCLEAR_REC_DBD_2"/>
    <property type="match status" value="1"/>
</dbReference>
<dbReference type="AlphaFoldDB" id="G0NI80"/>
<evidence type="ECO:0000256" key="4">
    <source>
        <dbReference type="ARBA" id="ARBA00022833"/>
    </source>
</evidence>
<evidence type="ECO:0000256" key="5">
    <source>
        <dbReference type="ARBA" id="ARBA00023015"/>
    </source>
</evidence>
<dbReference type="eggNOG" id="KOG4846">
    <property type="taxonomic scope" value="Eukaryota"/>
</dbReference>
<dbReference type="STRING" id="135651.G0NI80"/>
<dbReference type="InterPro" id="IPR035500">
    <property type="entry name" value="NHR-like_dom_sf"/>
</dbReference>
<protein>
    <recommendedName>
        <fullName evidence="11">Nuclear receptor domain-containing protein</fullName>
    </recommendedName>
</protein>
<evidence type="ECO:0000256" key="9">
    <source>
        <dbReference type="ARBA" id="ARBA00023242"/>
    </source>
</evidence>
<keyword evidence="13" id="KW-1185">Reference proteome</keyword>
<proteinExistence type="predicted"/>
<accession>G0NI80</accession>
<dbReference type="PANTHER" id="PTHR45805:SF10">
    <property type="entry name" value="ECDYSONE-INDUCED PROTEIN 78C"/>
    <property type="match status" value="1"/>
</dbReference>
<evidence type="ECO:0000256" key="6">
    <source>
        <dbReference type="ARBA" id="ARBA00023125"/>
    </source>
</evidence>
<dbReference type="OrthoDB" id="6159439at2759"/>
<dbReference type="SMART" id="SM00399">
    <property type="entry name" value="ZnF_C4"/>
    <property type="match status" value="1"/>
</dbReference>
<dbReference type="PRINTS" id="PR00047">
    <property type="entry name" value="STROIDFINGER"/>
</dbReference>
<gene>
    <name evidence="12" type="ORF">CAEBREN_22467</name>
</gene>
<keyword evidence="7" id="KW-0804">Transcription</keyword>
<evidence type="ECO:0000256" key="2">
    <source>
        <dbReference type="ARBA" id="ARBA00022723"/>
    </source>
</evidence>
<evidence type="ECO:0000259" key="11">
    <source>
        <dbReference type="PROSITE" id="PS51030"/>
    </source>
</evidence>
<dbReference type="InParanoid" id="G0NI80"/>
<feature type="domain" description="Nuclear receptor" evidence="11">
    <location>
        <begin position="62"/>
        <end position="136"/>
    </location>
</feature>
<dbReference type="SUPFAM" id="SSF57716">
    <property type="entry name" value="Glucocorticoid receptor-like (DNA-binding domain)"/>
    <property type="match status" value="1"/>
</dbReference>
<dbReference type="PROSITE" id="PS00031">
    <property type="entry name" value="NUCLEAR_REC_DBD_1"/>
    <property type="match status" value="1"/>
</dbReference>
<keyword evidence="2" id="KW-0479">Metal-binding</keyword>
<keyword evidence="3" id="KW-0863">Zinc-finger</keyword>
<dbReference type="InterPro" id="IPR013088">
    <property type="entry name" value="Znf_NHR/GATA"/>
</dbReference>
<keyword evidence="4" id="KW-0862">Zinc</keyword>
<dbReference type="Proteomes" id="UP000008068">
    <property type="component" value="Unassembled WGS sequence"/>
</dbReference>
<dbReference type="HOGENOM" id="CLU_795072_0_0_1"/>
<dbReference type="Pfam" id="PF00105">
    <property type="entry name" value="zf-C4"/>
    <property type="match status" value="1"/>
</dbReference>
<evidence type="ECO:0000313" key="12">
    <source>
        <dbReference type="EMBL" id="EGT31712.1"/>
    </source>
</evidence>
<dbReference type="GO" id="GO:0008270">
    <property type="term" value="F:zinc ion binding"/>
    <property type="evidence" value="ECO:0007669"/>
    <property type="project" value="UniProtKB-KW"/>
</dbReference>